<gene>
    <name evidence="1" type="ORF">K441DRAFT_671893</name>
</gene>
<proteinExistence type="predicted"/>
<reference evidence="1 2" key="1">
    <citation type="journal article" date="2016" name="Nat. Commun.">
        <title>Ectomycorrhizal ecology is imprinted in the genome of the dominant symbiotic fungus Cenococcum geophilum.</title>
        <authorList>
            <consortium name="DOE Joint Genome Institute"/>
            <person name="Peter M."/>
            <person name="Kohler A."/>
            <person name="Ohm R.A."/>
            <person name="Kuo A."/>
            <person name="Krutzmann J."/>
            <person name="Morin E."/>
            <person name="Arend M."/>
            <person name="Barry K.W."/>
            <person name="Binder M."/>
            <person name="Choi C."/>
            <person name="Clum A."/>
            <person name="Copeland A."/>
            <person name="Grisel N."/>
            <person name="Haridas S."/>
            <person name="Kipfer T."/>
            <person name="LaButti K."/>
            <person name="Lindquist E."/>
            <person name="Lipzen A."/>
            <person name="Maire R."/>
            <person name="Meier B."/>
            <person name="Mihaltcheva S."/>
            <person name="Molinier V."/>
            <person name="Murat C."/>
            <person name="Poggeler S."/>
            <person name="Quandt C.A."/>
            <person name="Sperisen C."/>
            <person name="Tritt A."/>
            <person name="Tisserant E."/>
            <person name="Crous P.W."/>
            <person name="Henrissat B."/>
            <person name="Nehls U."/>
            <person name="Egli S."/>
            <person name="Spatafora J.W."/>
            <person name="Grigoriev I.V."/>
            <person name="Martin F.M."/>
        </authorList>
    </citation>
    <scope>NUCLEOTIDE SEQUENCE [LARGE SCALE GENOMIC DNA]</scope>
    <source>
        <strain evidence="1 2">1.58</strain>
    </source>
</reference>
<organism evidence="1 2">
    <name type="scientific">Cenococcum geophilum 1.58</name>
    <dbReference type="NCBI Taxonomy" id="794803"/>
    <lineage>
        <taxon>Eukaryota</taxon>
        <taxon>Fungi</taxon>
        <taxon>Dikarya</taxon>
        <taxon>Ascomycota</taxon>
        <taxon>Pezizomycotina</taxon>
        <taxon>Dothideomycetes</taxon>
        <taxon>Pleosporomycetidae</taxon>
        <taxon>Gloniales</taxon>
        <taxon>Gloniaceae</taxon>
        <taxon>Cenococcum</taxon>
    </lineage>
</organism>
<dbReference type="EMBL" id="KV748286">
    <property type="protein sequence ID" value="OCK86754.1"/>
    <property type="molecule type" value="Genomic_DNA"/>
</dbReference>
<evidence type="ECO:0000313" key="1">
    <source>
        <dbReference type="EMBL" id="OCK86754.1"/>
    </source>
</evidence>
<keyword evidence="2" id="KW-1185">Reference proteome</keyword>
<dbReference type="Proteomes" id="UP000250078">
    <property type="component" value="Unassembled WGS sequence"/>
</dbReference>
<evidence type="ECO:0000313" key="2">
    <source>
        <dbReference type="Proteomes" id="UP000250078"/>
    </source>
</evidence>
<sequence>MVDTEFKSAKAESSSGRQMVHNIAKGRKLKFSESAASPIVSIFVGNRRTFLLHSGLLNGESEKLYNSLKGDFMEAESWKINLPDEDPELFGYFIEYLYRDCSLLSRNVANYSEYITVARLYALGERLSAVKFQSIALWRFTASLNGNSKIPELSLCDLLEIACTTITARVTEDPMRAQIFWYASSRISQLQEFDMFRQLLKELSELGACLCMWLNRQQPAKPAEPSQVQQTRFEPESEYGLEGSEETQEITWTRETKDT</sequence>
<accession>A0ACC8EKH1</accession>
<name>A0ACC8EKH1_9PEZI</name>
<protein>
    <submittedName>
        <fullName evidence="1">Uncharacterized protein</fullName>
    </submittedName>
</protein>